<gene>
    <name evidence="1" type="ORF">CVO76_10155</name>
</gene>
<evidence type="ECO:0008006" key="3">
    <source>
        <dbReference type="Google" id="ProtNLM"/>
    </source>
</evidence>
<sequence>MFGRNKENPAVKAANGTLFDKDGNPKPAILRGIERALDVQRPLILSNLDRLRRRNPEASPAELARLLERDYLRATTAAGAAVGATAAVPAVGTLASLGLSAAATVGFLEATALYAESIAELHGVKTDDPERSRAMVMAILMGEEGTALMRSILGASAGQGAPQYWGQLVNKSAPSSLVKTVTGSIRRRFLKKFLAKQGGFMLGRALPFGAGAVIGGTGNHLMGKAVIRTTREAFGPLPQTIPGELADVLQLPPQGSDQKQA</sequence>
<dbReference type="EMBL" id="CP024915">
    <property type="protein sequence ID" value="AUZ87948.1"/>
    <property type="molecule type" value="Genomic_DNA"/>
</dbReference>
<dbReference type="AlphaFoldDB" id="A0A2L0UFF4"/>
<evidence type="ECO:0000313" key="1">
    <source>
        <dbReference type="EMBL" id="AUZ87948.1"/>
    </source>
</evidence>
<reference evidence="1 2" key="1">
    <citation type="submission" date="2017-11" db="EMBL/GenBank/DDBJ databases">
        <title>Draft genome of Arthrobacter agilis strain UMCV2, a plant growth-promoting rhizobacterium and biocontrol capacity of phytopathogenic fungi.</title>
        <authorList>
            <person name="Martinez-Camara R."/>
            <person name="Santoyo G."/>
            <person name="Moreno-Hagelsieb G."/>
            <person name="Valencia-Cantero E."/>
        </authorList>
    </citation>
    <scope>NUCLEOTIDE SEQUENCE [LARGE SCALE GENOMIC DNA]</scope>
    <source>
        <strain evidence="1 2">UMCV2</strain>
    </source>
</reference>
<organism evidence="1 2">
    <name type="scientific">Arthrobacter agilis</name>
    <dbReference type="NCBI Taxonomy" id="37921"/>
    <lineage>
        <taxon>Bacteria</taxon>
        <taxon>Bacillati</taxon>
        <taxon>Actinomycetota</taxon>
        <taxon>Actinomycetes</taxon>
        <taxon>Micrococcales</taxon>
        <taxon>Micrococcaceae</taxon>
        <taxon>Arthrobacter</taxon>
    </lineage>
</organism>
<dbReference type="RefSeq" id="WP_133080121.1">
    <property type="nucleotide sequence ID" value="NZ_CP024915.1"/>
</dbReference>
<accession>A0A2L0UFF4</accession>
<protein>
    <recommendedName>
        <fullName evidence="3">Di-and tripeptidase</fullName>
    </recommendedName>
</protein>
<name>A0A2L0UFF4_9MICC</name>
<evidence type="ECO:0000313" key="2">
    <source>
        <dbReference type="Proteomes" id="UP000239187"/>
    </source>
</evidence>
<proteinExistence type="predicted"/>
<dbReference type="Proteomes" id="UP000239187">
    <property type="component" value="Chromosome"/>
</dbReference>